<dbReference type="Pfam" id="PF13855">
    <property type="entry name" value="LRR_8"/>
    <property type="match status" value="1"/>
</dbReference>
<evidence type="ECO:0000313" key="3">
    <source>
        <dbReference type="EMBL" id="KAJ9568210.1"/>
    </source>
</evidence>
<dbReference type="InterPro" id="IPR001611">
    <property type="entry name" value="Leu-rich_rpt"/>
</dbReference>
<dbReference type="SMART" id="SM00364">
    <property type="entry name" value="LRR_BAC"/>
    <property type="match status" value="6"/>
</dbReference>
<comment type="caution">
    <text evidence="3">The sequence shown here is derived from an EMBL/GenBank/DDBJ whole genome shotgun (WGS) entry which is preliminary data.</text>
</comment>
<dbReference type="SMART" id="SM00369">
    <property type="entry name" value="LRR_TYP"/>
    <property type="match status" value="7"/>
</dbReference>
<dbReference type="PANTHER" id="PTHR45752:SF124">
    <property type="entry name" value="LEUCINE-RICH REPEAT DOMAIN SUPERFAMILY"/>
    <property type="match status" value="1"/>
</dbReference>
<dbReference type="Pfam" id="PF00560">
    <property type="entry name" value="LRR_1"/>
    <property type="match status" value="1"/>
</dbReference>
<dbReference type="SUPFAM" id="SSF52058">
    <property type="entry name" value="L domain-like"/>
    <property type="match status" value="1"/>
</dbReference>
<gene>
    <name evidence="3" type="ORF">OSB04_004176</name>
</gene>
<dbReference type="EMBL" id="JARYMX010000001">
    <property type="protein sequence ID" value="KAJ9568210.1"/>
    <property type="molecule type" value="Genomic_DNA"/>
</dbReference>
<dbReference type="GO" id="GO:0006952">
    <property type="term" value="P:defense response"/>
    <property type="evidence" value="ECO:0007669"/>
    <property type="project" value="UniProtKB-ARBA"/>
</dbReference>
<keyword evidence="2" id="KW-0677">Repeat</keyword>
<dbReference type="GO" id="GO:0051707">
    <property type="term" value="P:response to other organism"/>
    <property type="evidence" value="ECO:0007669"/>
    <property type="project" value="UniProtKB-ARBA"/>
</dbReference>
<dbReference type="Pfam" id="PF12799">
    <property type="entry name" value="LRR_4"/>
    <property type="match status" value="1"/>
</dbReference>
<reference evidence="3" key="1">
    <citation type="submission" date="2023-03" db="EMBL/GenBank/DDBJ databases">
        <title>Chromosome-scale reference genome and RAD-based genetic map of yellow starthistle (Centaurea solstitialis) reveal putative structural variation and QTLs associated with invader traits.</title>
        <authorList>
            <person name="Reatini B."/>
            <person name="Cang F.A."/>
            <person name="Jiang Q."/>
            <person name="Mckibben M.T.W."/>
            <person name="Barker M.S."/>
            <person name="Rieseberg L.H."/>
            <person name="Dlugosch K.M."/>
        </authorList>
    </citation>
    <scope>NUCLEOTIDE SEQUENCE</scope>
    <source>
        <strain evidence="3">CAN-66</strain>
        <tissue evidence="3">Leaf</tissue>
    </source>
</reference>
<protein>
    <submittedName>
        <fullName evidence="3">Uncharacterized protein</fullName>
    </submittedName>
</protein>
<dbReference type="Proteomes" id="UP001172457">
    <property type="component" value="Chromosome 1"/>
</dbReference>
<dbReference type="Gene3D" id="3.80.10.10">
    <property type="entry name" value="Ribonuclease Inhibitor"/>
    <property type="match status" value="2"/>
</dbReference>
<dbReference type="PROSITE" id="PS51450">
    <property type="entry name" value="LRR"/>
    <property type="match status" value="2"/>
</dbReference>
<dbReference type="PRINTS" id="PR00019">
    <property type="entry name" value="LEURICHRPT"/>
</dbReference>
<proteinExistence type="predicted"/>
<keyword evidence="4" id="KW-1185">Reference proteome</keyword>
<accession>A0AA38U802</accession>
<dbReference type="InterPro" id="IPR025875">
    <property type="entry name" value="Leu-rich_rpt_4"/>
</dbReference>
<sequence length="434" mass="48706">MDSPRKTTAIAMDSPRKMRILSYVMTKIPSFKRRQLQELEDEKLSRASILPETYSELSERESLFDLSQRISRLTDDDILATIRGVVVEVTQIRSVLKTLGERPDPEAVEIARTRLADMESYFAEQFENETAFTESESEEVKRRWRVAEREKQMFKALISLDEMFDTYSNLLIVAERRLHKLYDMAKAAGKLTAIDRRISTMLPSIAEEVKEEMADILQDALINGVERIDLSDRRLPFIPEAFGKLRTLVSLDLSCNKLMSIPDSVAGLVNLEELDVSHNLFESLPEAIGSLRNLKVLNVSSNKLTALPEGICNCRSLIELDASFNKISYLPSKIGYNLVHLEKLIMPLNKLRTLPPSIGEMVSLEVLDLHFNELKGLPITIGKLTRLQVLNLGSNFNDLTALPDSIGIWPAFGSSTSATTRSASCPSRSGALSV</sequence>
<evidence type="ECO:0000256" key="1">
    <source>
        <dbReference type="ARBA" id="ARBA00022614"/>
    </source>
</evidence>
<organism evidence="3 4">
    <name type="scientific">Centaurea solstitialis</name>
    <name type="common">yellow star-thistle</name>
    <dbReference type="NCBI Taxonomy" id="347529"/>
    <lineage>
        <taxon>Eukaryota</taxon>
        <taxon>Viridiplantae</taxon>
        <taxon>Streptophyta</taxon>
        <taxon>Embryophyta</taxon>
        <taxon>Tracheophyta</taxon>
        <taxon>Spermatophyta</taxon>
        <taxon>Magnoliopsida</taxon>
        <taxon>eudicotyledons</taxon>
        <taxon>Gunneridae</taxon>
        <taxon>Pentapetalae</taxon>
        <taxon>asterids</taxon>
        <taxon>campanulids</taxon>
        <taxon>Asterales</taxon>
        <taxon>Asteraceae</taxon>
        <taxon>Carduoideae</taxon>
        <taxon>Cardueae</taxon>
        <taxon>Centaureinae</taxon>
        <taxon>Centaurea</taxon>
    </lineage>
</organism>
<name>A0AA38U802_9ASTR</name>
<dbReference type="InterPro" id="IPR050715">
    <property type="entry name" value="LRR-SigEffector_domain"/>
</dbReference>
<keyword evidence="1" id="KW-0433">Leucine-rich repeat</keyword>
<evidence type="ECO:0000313" key="4">
    <source>
        <dbReference type="Proteomes" id="UP001172457"/>
    </source>
</evidence>
<dbReference type="PANTHER" id="PTHR45752">
    <property type="entry name" value="LEUCINE-RICH REPEAT-CONTAINING"/>
    <property type="match status" value="1"/>
</dbReference>
<dbReference type="AlphaFoldDB" id="A0AA38U802"/>
<dbReference type="InterPro" id="IPR032675">
    <property type="entry name" value="LRR_dom_sf"/>
</dbReference>
<dbReference type="InterPro" id="IPR003591">
    <property type="entry name" value="Leu-rich_rpt_typical-subtyp"/>
</dbReference>
<evidence type="ECO:0000256" key="2">
    <source>
        <dbReference type="ARBA" id="ARBA00022737"/>
    </source>
</evidence>